<gene>
    <name evidence="2" type="ORF">GCM10022416_28970</name>
</gene>
<organism evidence="2 3">
    <name type="scientific">Actinomadura keratinilytica</name>
    <dbReference type="NCBI Taxonomy" id="547461"/>
    <lineage>
        <taxon>Bacteria</taxon>
        <taxon>Bacillati</taxon>
        <taxon>Actinomycetota</taxon>
        <taxon>Actinomycetes</taxon>
        <taxon>Streptosporangiales</taxon>
        <taxon>Thermomonosporaceae</taxon>
        <taxon>Actinomadura</taxon>
    </lineage>
</organism>
<protein>
    <submittedName>
        <fullName evidence="2">Uncharacterized protein</fullName>
    </submittedName>
</protein>
<evidence type="ECO:0000313" key="2">
    <source>
        <dbReference type="EMBL" id="GAA4141192.1"/>
    </source>
</evidence>
<keyword evidence="3" id="KW-1185">Reference proteome</keyword>
<feature type="compositionally biased region" description="Basic and acidic residues" evidence="1">
    <location>
        <begin position="37"/>
        <end position="48"/>
    </location>
</feature>
<evidence type="ECO:0000313" key="3">
    <source>
        <dbReference type="Proteomes" id="UP001500266"/>
    </source>
</evidence>
<feature type="compositionally biased region" description="Basic and acidic residues" evidence="1">
    <location>
        <begin position="61"/>
        <end position="73"/>
    </location>
</feature>
<accession>A0ABP7YTU4</accession>
<comment type="caution">
    <text evidence="2">The sequence shown here is derived from an EMBL/GenBank/DDBJ whole genome shotgun (WGS) entry which is preliminary data.</text>
</comment>
<name>A0ABP7YTU4_9ACTN</name>
<feature type="region of interest" description="Disordered" evidence="1">
    <location>
        <begin position="28"/>
        <end position="87"/>
    </location>
</feature>
<feature type="compositionally biased region" description="Low complexity" evidence="1">
    <location>
        <begin position="138"/>
        <end position="156"/>
    </location>
</feature>
<reference evidence="3" key="1">
    <citation type="journal article" date="2019" name="Int. J. Syst. Evol. Microbiol.">
        <title>The Global Catalogue of Microorganisms (GCM) 10K type strain sequencing project: providing services to taxonomists for standard genome sequencing and annotation.</title>
        <authorList>
            <consortium name="The Broad Institute Genomics Platform"/>
            <consortium name="The Broad Institute Genome Sequencing Center for Infectious Disease"/>
            <person name="Wu L."/>
            <person name="Ma J."/>
        </authorList>
    </citation>
    <scope>NUCLEOTIDE SEQUENCE [LARGE SCALE GENOMIC DNA]</scope>
    <source>
        <strain evidence="3">JCM 17316</strain>
    </source>
</reference>
<proteinExistence type="predicted"/>
<feature type="region of interest" description="Disordered" evidence="1">
    <location>
        <begin position="133"/>
        <end position="156"/>
    </location>
</feature>
<dbReference type="Proteomes" id="UP001500266">
    <property type="component" value="Unassembled WGS sequence"/>
</dbReference>
<evidence type="ECO:0000256" key="1">
    <source>
        <dbReference type="SAM" id="MobiDB-lite"/>
    </source>
</evidence>
<dbReference type="EMBL" id="BAABDO010000036">
    <property type="protein sequence ID" value="GAA4141192.1"/>
    <property type="molecule type" value="Genomic_DNA"/>
</dbReference>
<sequence>MAGMNEQPGDVLDEAVRLLDALRRRVGGLGDVLGGAPRDDRRDRRPGRGGDGGDVWARVTAEAREEEREEGRRAPHRPPRIATGAPECQDCPVCRAIALARESGPDVAEHVREAGRSLMAAALDVLAAYERTRGGRTGPDARGSGRGAAADPIDIG</sequence>